<protein>
    <submittedName>
        <fullName evidence="1">Uncharacterized protein</fullName>
    </submittedName>
</protein>
<dbReference type="Gramene" id="rna39219">
    <property type="protein sequence ID" value="RHN45024.1"/>
    <property type="gene ID" value="gene39219"/>
</dbReference>
<sequence>MINSTSALMRSWVAKEQTRRNLVLSNEELYQENSVIRDTRALQIGVSGRMSLPASQQYCINGGTYFLHCHVIDL</sequence>
<gene>
    <name evidence="1" type="ORF">MtrunA17_Chr7g0225771</name>
</gene>
<name>A0A396H002_MEDTR</name>
<dbReference type="EMBL" id="PSQE01000007">
    <property type="protein sequence ID" value="RHN45024.1"/>
    <property type="molecule type" value="Genomic_DNA"/>
</dbReference>
<dbReference type="AlphaFoldDB" id="A0A396H002"/>
<reference evidence="1" key="1">
    <citation type="journal article" date="2018" name="Nat. Plants">
        <title>Whole-genome landscape of Medicago truncatula symbiotic genes.</title>
        <authorList>
            <person name="Pecrix Y."/>
            <person name="Gamas P."/>
            <person name="Carrere S."/>
        </authorList>
    </citation>
    <scope>NUCLEOTIDE SEQUENCE</scope>
    <source>
        <tissue evidence="1">Leaves</tissue>
    </source>
</reference>
<proteinExistence type="predicted"/>
<organism evidence="1">
    <name type="scientific">Medicago truncatula</name>
    <name type="common">Barrel medic</name>
    <name type="synonym">Medicago tribuloides</name>
    <dbReference type="NCBI Taxonomy" id="3880"/>
    <lineage>
        <taxon>Eukaryota</taxon>
        <taxon>Viridiplantae</taxon>
        <taxon>Streptophyta</taxon>
        <taxon>Embryophyta</taxon>
        <taxon>Tracheophyta</taxon>
        <taxon>Spermatophyta</taxon>
        <taxon>Magnoliopsida</taxon>
        <taxon>eudicotyledons</taxon>
        <taxon>Gunneridae</taxon>
        <taxon>Pentapetalae</taxon>
        <taxon>rosids</taxon>
        <taxon>fabids</taxon>
        <taxon>Fabales</taxon>
        <taxon>Fabaceae</taxon>
        <taxon>Papilionoideae</taxon>
        <taxon>50 kb inversion clade</taxon>
        <taxon>NPAAA clade</taxon>
        <taxon>Hologalegina</taxon>
        <taxon>IRL clade</taxon>
        <taxon>Trifolieae</taxon>
        <taxon>Medicago</taxon>
    </lineage>
</organism>
<dbReference type="Proteomes" id="UP000265566">
    <property type="component" value="Chromosome 7"/>
</dbReference>
<comment type="caution">
    <text evidence="1">The sequence shown here is derived from an EMBL/GenBank/DDBJ whole genome shotgun (WGS) entry which is preliminary data.</text>
</comment>
<evidence type="ECO:0000313" key="1">
    <source>
        <dbReference type="EMBL" id="RHN45024.1"/>
    </source>
</evidence>
<accession>A0A396H002</accession>